<sequence>MIRGLSHCSLYCAKNNLKASDSRVMVPTIPIPIIGIDNA</sequence>
<reference evidence="1" key="1">
    <citation type="submission" date="2018-10" db="EMBL/GenBank/DDBJ databases">
        <title>Hidden diversity of soil giant viruses.</title>
        <authorList>
            <person name="Schulz F."/>
            <person name="Alteio L."/>
            <person name="Goudeau D."/>
            <person name="Ryan E.M."/>
            <person name="Malmstrom R.R."/>
            <person name="Blanchard J."/>
            <person name="Woyke T."/>
        </authorList>
    </citation>
    <scope>NUCLEOTIDE SEQUENCE</scope>
    <source>
        <strain evidence="1">HYV1</strain>
    </source>
</reference>
<name>A0A3G5ABN7_9VIRU</name>
<dbReference type="EMBL" id="MK072384">
    <property type="protein sequence ID" value="AYV82709.1"/>
    <property type="molecule type" value="Genomic_DNA"/>
</dbReference>
<proteinExistence type="predicted"/>
<organism evidence="1">
    <name type="scientific">Hyperionvirus sp</name>
    <dbReference type="NCBI Taxonomy" id="2487770"/>
    <lineage>
        <taxon>Viruses</taxon>
        <taxon>Varidnaviria</taxon>
        <taxon>Bamfordvirae</taxon>
        <taxon>Nucleocytoviricota</taxon>
        <taxon>Megaviricetes</taxon>
        <taxon>Imitervirales</taxon>
        <taxon>Mimiviridae</taxon>
        <taxon>Klosneuvirinae</taxon>
    </lineage>
</organism>
<gene>
    <name evidence="1" type="ORF">Hyperionvirus2_77</name>
</gene>
<evidence type="ECO:0000313" key="1">
    <source>
        <dbReference type="EMBL" id="AYV82709.1"/>
    </source>
</evidence>
<protein>
    <submittedName>
        <fullName evidence="1">Uncharacterized protein</fullName>
    </submittedName>
</protein>
<accession>A0A3G5ABN7</accession>